<feature type="domain" description="DDE-1" evidence="2">
    <location>
        <begin position="14"/>
        <end position="112"/>
    </location>
</feature>
<dbReference type="PANTHER" id="PTHR19303">
    <property type="entry name" value="TRANSPOSON"/>
    <property type="match status" value="1"/>
</dbReference>
<evidence type="ECO:0000313" key="3">
    <source>
        <dbReference type="EMBL" id="KAK4095792.1"/>
    </source>
</evidence>
<dbReference type="InterPro" id="IPR050863">
    <property type="entry name" value="CenT-Element_Derived"/>
</dbReference>
<reference evidence="3" key="2">
    <citation type="submission" date="2023-05" db="EMBL/GenBank/DDBJ databases">
        <authorList>
            <consortium name="Lawrence Berkeley National Laboratory"/>
            <person name="Steindorff A."/>
            <person name="Hensen N."/>
            <person name="Bonometti L."/>
            <person name="Westerberg I."/>
            <person name="Brannstrom I.O."/>
            <person name="Guillou S."/>
            <person name="Cros-Aarteil S."/>
            <person name="Calhoun S."/>
            <person name="Haridas S."/>
            <person name="Kuo A."/>
            <person name="Mondo S."/>
            <person name="Pangilinan J."/>
            <person name="Riley R."/>
            <person name="Labutti K."/>
            <person name="Andreopoulos B."/>
            <person name="Lipzen A."/>
            <person name="Chen C."/>
            <person name="Yanf M."/>
            <person name="Daum C."/>
            <person name="Ng V."/>
            <person name="Clum A."/>
            <person name="Ohm R."/>
            <person name="Martin F."/>
            <person name="Silar P."/>
            <person name="Natvig D."/>
            <person name="Lalanne C."/>
            <person name="Gautier V."/>
            <person name="Ament-Velasquez S.L."/>
            <person name="Kruys A."/>
            <person name="Hutchinson M.I."/>
            <person name="Powell A.J."/>
            <person name="Barry K."/>
            <person name="Miller A.N."/>
            <person name="Grigoriev I.V."/>
            <person name="Debuchy R."/>
            <person name="Gladieux P."/>
            <person name="Thoren M.H."/>
            <person name="Johannesson H."/>
        </authorList>
    </citation>
    <scope>NUCLEOTIDE SEQUENCE</scope>
    <source>
        <strain evidence="3">CBS 757.83</strain>
    </source>
</reference>
<accession>A0AAN6PPZ4</accession>
<evidence type="ECO:0000256" key="1">
    <source>
        <dbReference type="SAM" id="MobiDB-lite"/>
    </source>
</evidence>
<dbReference type="GO" id="GO:0003677">
    <property type="term" value="F:DNA binding"/>
    <property type="evidence" value="ECO:0007669"/>
    <property type="project" value="TreeGrafter"/>
</dbReference>
<feature type="region of interest" description="Disordered" evidence="1">
    <location>
        <begin position="217"/>
        <end position="284"/>
    </location>
</feature>
<feature type="compositionally biased region" description="Basic and acidic residues" evidence="1">
    <location>
        <begin position="226"/>
        <end position="236"/>
    </location>
</feature>
<gene>
    <name evidence="3" type="ORF">N658DRAFT_511769</name>
</gene>
<feature type="non-terminal residue" evidence="3">
    <location>
        <position position="373"/>
    </location>
</feature>
<dbReference type="Pfam" id="PF03184">
    <property type="entry name" value="DDE_1"/>
    <property type="match status" value="1"/>
</dbReference>
<name>A0AAN6PPZ4_9PEZI</name>
<evidence type="ECO:0000259" key="2">
    <source>
        <dbReference type="Pfam" id="PF03184"/>
    </source>
</evidence>
<dbReference type="AlphaFoldDB" id="A0AAN6PPZ4"/>
<dbReference type="GO" id="GO:0005634">
    <property type="term" value="C:nucleus"/>
    <property type="evidence" value="ECO:0007669"/>
    <property type="project" value="TreeGrafter"/>
</dbReference>
<evidence type="ECO:0000313" key="4">
    <source>
        <dbReference type="Proteomes" id="UP001305647"/>
    </source>
</evidence>
<comment type="caution">
    <text evidence="3">The sequence shown here is derived from an EMBL/GenBank/DDBJ whole genome shotgun (WGS) entry which is preliminary data.</text>
</comment>
<dbReference type="Proteomes" id="UP001305647">
    <property type="component" value="Unassembled WGS sequence"/>
</dbReference>
<proteinExistence type="predicted"/>
<dbReference type="InterPro" id="IPR004875">
    <property type="entry name" value="DDE_SF_endonuclease_dom"/>
</dbReference>
<keyword evidence="4" id="KW-1185">Reference proteome</keyword>
<protein>
    <submittedName>
        <fullName evidence="3">DDE-domain-containing protein</fullName>
    </submittedName>
</protein>
<sequence>MSRINPVTHTAPRTKGKYRLLILDGHESHHSTEFELYCRQNNSITLCMPPHSSHKLQPLDVGCFGPLKQAYGRQIEDLMRAHINHVSKLEFLCAFREAFFATMTEKNIRSGFAGAGLVPYDPERMDQLDPDLVQRVNTKVSAVVERYLLDDQDLTPKNTRKAYGPKQAEWMEWCKSRFPEIPPGWPAQYQIGKALPGHLVDEGKLVLFLDEEIASRAPKRGKRRKAETQRLKTEGRQKRRKRESPFSTGAADEIVVGGGPAKDSDSKSEPDLDNMDPDPVSATGTSTLKLQYSTVRLYSSAIINLYAQQKTRGENPAPHPNGLAKKALMRHILRETACRSRNEWADRILNTIKDGYSPAKVPEHTAAAWRFSD</sequence>
<reference evidence="3" key="1">
    <citation type="journal article" date="2023" name="Mol. Phylogenet. Evol.">
        <title>Genome-scale phylogeny and comparative genomics of the fungal order Sordariales.</title>
        <authorList>
            <person name="Hensen N."/>
            <person name="Bonometti L."/>
            <person name="Westerberg I."/>
            <person name="Brannstrom I.O."/>
            <person name="Guillou S."/>
            <person name="Cros-Aarteil S."/>
            <person name="Calhoun S."/>
            <person name="Haridas S."/>
            <person name="Kuo A."/>
            <person name="Mondo S."/>
            <person name="Pangilinan J."/>
            <person name="Riley R."/>
            <person name="LaButti K."/>
            <person name="Andreopoulos B."/>
            <person name="Lipzen A."/>
            <person name="Chen C."/>
            <person name="Yan M."/>
            <person name="Daum C."/>
            <person name="Ng V."/>
            <person name="Clum A."/>
            <person name="Steindorff A."/>
            <person name="Ohm R.A."/>
            <person name="Martin F."/>
            <person name="Silar P."/>
            <person name="Natvig D.O."/>
            <person name="Lalanne C."/>
            <person name="Gautier V."/>
            <person name="Ament-Velasquez S.L."/>
            <person name="Kruys A."/>
            <person name="Hutchinson M.I."/>
            <person name="Powell A.J."/>
            <person name="Barry K."/>
            <person name="Miller A.N."/>
            <person name="Grigoriev I.V."/>
            <person name="Debuchy R."/>
            <person name="Gladieux P."/>
            <person name="Hiltunen Thoren M."/>
            <person name="Johannesson H."/>
        </authorList>
    </citation>
    <scope>NUCLEOTIDE SEQUENCE</scope>
    <source>
        <strain evidence="3">CBS 757.83</strain>
    </source>
</reference>
<dbReference type="PANTHER" id="PTHR19303:SF62">
    <property type="entry name" value="HTH CENPB-TYPE DOMAIN-CONTAINING PROTEIN-RELATED"/>
    <property type="match status" value="1"/>
</dbReference>
<organism evidence="3 4">
    <name type="scientific">Parathielavia hyrcaniae</name>
    <dbReference type="NCBI Taxonomy" id="113614"/>
    <lineage>
        <taxon>Eukaryota</taxon>
        <taxon>Fungi</taxon>
        <taxon>Dikarya</taxon>
        <taxon>Ascomycota</taxon>
        <taxon>Pezizomycotina</taxon>
        <taxon>Sordariomycetes</taxon>
        <taxon>Sordariomycetidae</taxon>
        <taxon>Sordariales</taxon>
        <taxon>Chaetomiaceae</taxon>
        <taxon>Parathielavia</taxon>
    </lineage>
</organism>
<dbReference type="EMBL" id="MU863786">
    <property type="protein sequence ID" value="KAK4095792.1"/>
    <property type="molecule type" value="Genomic_DNA"/>
</dbReference>